<comment type="caution">
    <text evidence="2">The sequence shown here is derived from an EMBL/GenBank/DDBJ whole genome shotgun (WGS) entry which is preliminary data.</text>
</comment>
<gene>
    <name evidence="2" type="ORF">HPB48_021542</name>
</gene>
<dbReference type="InterPro" id="IPR003511">
    <property type="entry name" value="HORMA_dom"/>
</dbReference>
<organism evidence="2 3">
    <name type="scientific">Haemaphysalis longicornis</name>
    <name type="common">Bush tick</name>
    <dbReference type="NCBI Taxonomy" id="44386"/>
    <lineage>
        <taxon>Eukaryota</taxon>
        <taxon>Metazoa</taxon>
        <taxon>Ecdysozoa</taxon>
        <taxon>Arthropoda</taxon>
        <taxon>Chelicerata</taxon>
        <taxon>Arachnida</taxon>
        <taxon>Acari</taxon>
        <taxon>Parasitiformes</taxon>
        <taxon>Ixodida</taxon>
        <taxon>Ixodoidea</taxon>
        <taxon>Ixodidae</taxon>
        <taxon>Haemaphysalinae</taxon>
        <taxon>Haemaphysalis</taxon>
    </lineage>
</organism>
<dbReference type="Gene3D" id="3.30.900.10">
    <property type="entry name" value="HORMA domain"/>
    <property type="match status" value="1"/>
</dbReference>
<feature type="domain" description="HORMA" evidence="1">
    <location>
        <begin position="8"/>
        <end position="211"/>
    </location>
</feature>
<evidence type="ECO:0000313" key="2">
    <source>
        <dbReference type="EMBL" id="KAH9376984.1"/>
    </source>
</evidence>
<proteinExistence type="predicted"/>
<dbReference type="InterPro" id="IPR045091">
    <property type="entry name" value="Mad2-like"/>
</dbReference>
<dbReference type="Pfam" id="PF02301">
    <property type="entry name" value="HORMA"/>
    <property type="match status" value="1"/>
</dbReference>
<dbReference type="PROSITE" id="PS50815">
    <property type="entry name" value="HORMA"/>
    <property type="match status" value="1"/>
</dbReference>
<evidence type="ECO:0000259" key="1">
    <source>
        <dbReference type="PROSITE" id="PS50815"/>
    </source>
</evidence>
<reference evidence="2 3" key="1">
    <citation type="journal article" date="2020" name="Cell">
        <title>Large-Scale Comparative Analyses of Tick Genomes Elucidate Their Genetic Diversity and Vector Capacities.</title>
        <authorList>
            <consortium name="Tick Genome and Microbiome Consortium (TIGMIC)"/>
            <person name="Jia N."/>
            <person name="Wang J."/>
            <person name="Shi W."/>
            <person name="Du L."/>
            <person name="Sun Y."/>
            <person name="Zhan W."/>
            <person name="Jiang J.F."/>
            <person name="Wang Q."/>
            <person name="Zhang B."/>
            <person name="Ji P."/>
            <person name="Bell-Sakyi L."/>
            <person name="Cui X.M."/>
            <person name="Yuan T.T."/>
            <person name="Jiang B.G."/>
            <person name="Yang W.F."/>
            <person name="Lam T.T."/>
            <person name="Chang Q.C."/>
            <person name="Ding S.J."/>
            <person name="Wang X.J."/>
            <person name="Zhu J.G."/>
            <person name="Ruan X.D."/>
            <person name="Zhao L."/>
            <person name="Wei J.T."/>
            <person name="Ye R.Z."/>
            <person name="Que T.C."/>
            <person name="Du C.H."/>
            <person name="Zhou Y.H."/>
            <person name="Cheng J.X."/>
            <person name="Dai P.F."/>
            <person name="Guo W.B."/>
            <person name="Han X.H."/>
            <person name="Huang E.J."/>
            <person name="Li L.F."/>
            <person name="Wei W."/>
            <person name="Gao Y.C."/>
            <person name="Liu J.Z."/>
            <person name="Shao H.Z."/>
            <person name="Wang X."/>
            <person name="Wang C.C."/>
            <person name="Yang T.C."/>
            <person name="Huo Q.B."/>
            <person name="Li W."/>
            <person name="Chen H.Y."/>
            <person name="Chen S.E."/>
            <person name="Zhou L.G."/>
            <person name="Ni X.B."/>
            <person name="Tian J.H."/>
            <person name="Sheng Y."/>
            <person name="Liu T."/>
            <person name="Pan Y.S."/>
            <person name="Xia L.Y."/>
            <person name="Li J."/>
            <person name="Zhao F."/>
            <person name="Cao W.C."/>
        </authorList>
    </citation>
    <scope>NUCLEOTIDE SEQUENCE [LARGE SCALE GENOMIC DNA]</scope>
    <source>
        <strain evidence="2">HaeL-2018</strain>
    </source>
</reference>
<keyword evidence="3" id="KW-1185">Reference proteome</keyword>
<dbReference type="GO" id="GO:0016035">
    <property type="term" value="C:zeta DNA polymerase complex"/>
    <property type="evidence" value="ECO:0007669"/>
    <property type="project" value="TreeGrafter"/>
</dbReference>
<protein>
    <recommendedName>
        <fullName evidence="1">HORMA domain-containing protein</fullName>
    </recommendedName>
</protein>
<dbReference type="VEuPathDB" id="VectorBase:HLOH_064345"/>
<accession>A0A9J6GQL2</accession>
<dbReference type="SUPFAM" id="SSF56019">
    <property type="entry name" value="The spindle assembly checkpoint protein mad2"/>
    <property type="match status" value="1"/>
</dbReference>
<dbReference type="EMBL" id="JABSTR010000008">
    <property type="protein sequence ID" value="KAH9376984.1"/>
    <property type="molecule type" value="Genomic_DNA"/>
</dbReference>
<dbReference type="OrthoDB" id="21254at2759"/>
<name>A0A9J6GQL2_HAELO</name>
<evidence type="ECO:0000313" key="3">
    <source>
        <dbReference type="Proteomes" id="UP000821853"/>
    </source>
</evidence>
<dbReference type="AlphaFoldDB" id="A0A9J6GQL2"/>
<sequence length="211" mass="23256">MLNNVSFAASADIVAELLEVAIHNILYSRKLYPEELFQKSWKYNIPVHLASHPQIVDYIDSCVMTMHKLLQRNELHKNGGAHCGLQPPASGAVCLRSERARGRRFVSLWALQAAQGRSFPWIEADDKDVDIPGGSIVPLKCTNTTVGKSETVGSIWSVNKKLDVLGYAEEEKRAGGNESTPEGRRITKLDQILLNGNNITMMVPGGDMPDS</sequence>
<dbReference type="PANTHER" id="PTHR11842:SF10">
    <property type="entry name" value="MITOTIC SPINDLE ASSEMBLY CHECKPOINT PROTEIN MAD2B"/>
    <property type="match status" value="1"/>
</dbReference>
<dbReference type="PANTHER" id="PTHR11842">
    <property type="entry name" value="MITOTIC SPINDLE ASSEMBLY CHECKPOINT PROTEIN MAD2"/>
    <property type="match status" value="1"/>
</dbReference>
<dbReference type="Proteomes" id="UP000821853">
    <property type="component" value="Unassembled WGS sequence"/>
</dbReference>
<dbReference type="InterPro" id="IPR036570">
    <property type="entry name" value="HORMA_dom_sf"/>
</dbReference>